<reference evidence="4 5" key="1">
    <citation type="journal article" date="2018" name="Science">
        <title>The opium poppy genome and morphinan production.</title>
        <authorList>
            <person name="Guo L."/>
            <person name="Winzer T."/>
            <person name="Yang X."/>
            <person name="Li Y."/>
            <person name="Ning Z."/>
            <person name="He Z."/>
            <person name="Teodor R."/>
            <person name="Lu Y."/>
            <person name="Bowser T.A."/>
            <person name="Graham I.A."/>
            <person name="Ye K."/>
        </authorList>
    </citation>
    <scope>NUCLEOTIDE SEQUENCE [LARGE SCALE GENOMIC DNA]</scope>
    <source>
        <strain evidence="5">cv. HN1</strain>
        <tissue evidence="4">Leaves</tissue>
    </source>
</reference>
<dbReference type="STRING" id="3469.A0A4Y7L7F0"/>
<dbReference type="Proteomes" id="UP000316621">
    <property type="component" value="Chromosome 10"/>
</dbReference>
<dbReference type="InterPro" id="IPR013601">
    <property type="entry name" value="FAE1_typ3_polyketide_synth"/>
</dbReference>
<dbReference type="GO" id="GO:0016020">
    <property type="term" value="C:membrane"/>
    <property type="evidence" value="ECO:0007669"/>
    <property type="project" value="InterPro"/>
</dbReference>
<feature type="domain" description="FAE" evidence="3">
    <location>
        <begin position="110"/>
        <end position="158"/>
    </location>
</feature>
<keyword evidence="2" id="KW-0812">Transmembrane</keyword>
<keyword evidence="1" id="KW-0012">Acyltransferase</keyword>
<keyword evidence="2" id="KW-0472">Membrane</keyword>
<dbReference type="OMA" id="YATILIW"/>
<dbReference type="GO" id="GO:0006633">
    <property type="term" value="P:fatty acid biosynthetic process"/>
    <property type="evidence" value="ECO:0007669"/>
    <property type="project" value="InterPro"/>
</dbReference>
<evidence type="ECO:0000259" key="3">
    <source>
        <dbReference type="Pfam" id="PF08392"/>
    </source>
</evidence>
<dbReference type="Pfam" id="PF08392">
    <property type="entry name" value="FAE1_CUT1_RppA"/>
    <property type="match status" value="1"/>
</dbReference>
<feature type="transmembrane region" description="Helical" evidence="2">
    <location>
        <begin position="52"/>
        <end position="72"/>
    </location>
</feature>
<keyword evidence="5" id="KW-1185">Reference proteome</keyword>
<protein>
    <recommendedName>
        <fullName evidence="3">FAE domain-containing protein</fullName>
    </recommendedName>
</protein>
<keyword evidence="1" id="KW-0808">Transferase</keyword>
<dbReference type="PANTHER" id="PTHR31561">
    <property type="entry name" value="3-KETOACYL-COA SYNTHASE"/>
    <property type="match status" value="1"/>
</dbReference>
<dbReference type="InterPro" id="IPR012392">
    <property type="entry name" value="3-ktacl-CoA_syn"/>
</dbReference>
<name>A0A4Y7L7F0_PAPSO</name>
<gene>
    <name evidence="4" type="ORF">C5167_043683</name>
</gene>
<keyword evidence="2" id="KW-1133">Transmembrane helix</keyword>
<dbReference type="GO" id="GO:0016747">
    <property type="term" value="F:acyltransferase activity, transferring groups other than amino-acyl groups"/>
    <property type="evidence" value="ECO:0007669"/>
    <property type="project" value="InterPro"/>
</dbReference>
<organism evidence="4 5">
    <name type="scientific">Papaver somniferum</name>
    <name type="common">Opium poppy</name>
    <dbReference type="NCBI Taxonomy" id="3469"/>
    <lineage>
        <taxon>Eukaryota</taxon>
        <taxon>Viridiplantae</taxon>
        <taxon>Streptophyta</taxon>
        <taxon>Embryophyta</taxon>
        <taxon>Tracheophyta</taxon>
        <taxon>Spermatophyta</taxon>
        <taxon>Magnoliopsida</taxon>
        <taxon>Ranunculales</taxon>
        <taxon>Papaveraceae</taxon>
        <taxon>Papaveroideae</taxon>
        <taxon>Papaver</taxon>
    </lineage>
</organism>
<proteinExistence type="predicted"/>
<dbReference type="Gramene" id="RZC81116">
    <property type="protein sequence ID" value="RZC81116"/>
    <property type="gene ID" value="C5167_043683"/>
</dbReference>
<dbReference type="AlphaFoldDB" id="A0A4Y7L7F0"/>
<evidence type="ECO:0000313" key="5">
    <source>
        <dbReference type="Proteomes" id="UP000316621"/>
    </source>
</evidence>
<accession>A0A4Y7L7F0</accession>
<dbReference type="EMBL" id="CM010724">
    <property type="protein sequence ID" value="RZC81116.1"/>
    <property type="molecule type" value="Genomic_DNA"/>
</dbReference>
<evidence type="ECO:0000313" key="4">
    <source>
        <dbReference type="EMBL" id="RZC81116.1"/>
    </source>
</evidence>
<feature type="transmembrane region" description="Helical" evidence="2">
    <location>
        <begin position="92"/>
        <end position="111"/>
    </location>
</feature>
<evidence type="ECO:0000256" key="1">
    <source>
        <dbReference type="ARBA" id="ARBA00023315"/>
    </source>
</evidence>
<sequence>MDKERSTAEMEFKDSSSSTTSIVIKIKKSLPDFLQSVKLKYVKLGYKLTCDYATILIWFAVIPLFMATTIQLTGIRFDQVSDLWRSRGAVDMATGLTGFTVLLFILTLYWVKRPIPVYLVDFSCFKPDDSLKSTVDAFIKMTEDHGSFDEQTIQFQKRYRPVLV</sequence>
<evidence type="ECO:0000256" key="2">
    <source>
        <dbReference type="SAM" id="Phobius"/>
    </source>
</evidence>